<dbReference type="Proteomes" id="UP000034799">
    <property type="component" value="Unassembled WGS sequence"/>
</dbReference>
<dbReference type="STRING" id="1619100.UT34_C0002G0078"/>
<sequence length="185" mass="21465">MNHNEGSEKFRDLVALIEQKEIEAGEILDRLQPFPVDIDTQRLARVDTRNLANLFPSFDNYIPGVNITSSRENTILRYNPHYTLWTYFESNYREIFKGTVTRIDAYRSIRDSIPFIANRHVLSNGEAHILEKMLHGGNIERLRIEMLGALGYVDQVVLEEICREAKRSLSINVSPRVFRKLITES</sequence>
<proteinExistence type="predicted"/>
<organism evidence="1 2">
    <name type="scientific">candidate division WS6 bacterium GW2011_GWF2_39_15</name>
    <dbReference type="NCBI Taxonomy" id="1619100"/>
    <lineage>
        <taxon>Bacteria</taxon>
        <taxon>Candidatus Dojkabacteria</taxon>
    </lineage>
</organism>
<accession>A0A0G0MYE6</accession>
<dbReference type="EMBL" id="LBWK01000002">
    <property type="protein sequence ID" value="KKR05571.1"/>
    <property type="molecule type" value="Genomic_DNA"/>
</dbReference>
<protein>
    <submittedName>
        <fullName evidence="1">Uncharacterized protein</fullName>
    </submittedName>
</protein>
<evidence type="ECO:0000313" key="1">
    <source>
        <dbReference type="EMBL" id="KKR05571.1"/>
    </source>
</evidence>
<dbReference type="AlphaFoldDB" id="A0A0G0MYE6"/>
<name>A0A0G0MYE6_9BACT</name>
<evidence type="ECO:0000313" key="2">
    <source>
        <dbReference type="Proteomes" id="UP000034799"/>
    </source>
</evidence>
<reference evidence="1 2" key="1">
    <citation type="journal article" date="2015" name="Nature">
        <title>rRNA introns, odd ribosomes, and small enigmatic genomes across a large radiation of phyla.</title>
        <authorList>
            <person name="Brown C.T."/>
            <person name="Hug L.A."/>
            <person name="Thomas B.C."/>
            <person name="Sharon I."/>
            <person name="Castelle C.J."/>
            <person name="Singh A."/>
            <person name="Wilkins M.J."/>
            <person name="Williams K.H."/>
            <person name="Banfield J.F."/>
        </authorList>
    </citation>
    <scope>NUCLEOTIDE SEQUENCE [LARGE SCALE GENOMIC DNA]</scope>
</reference>
<comment type="caution">
    <text evidence="1">The sequence shown here is derived from an EMBL/GenBank/DDBJ whole genome shotgun (WGS) entry which is preliminary data.</text>
</comment>
<gene>
    <name evidence="1" type="ORF">UT34_C0002G0078</name>
</gene>